<protein>
    <submittedName>
        <fullName evidence="1">Uncharacterized protein</fullName>
    </submittedName>
</protein>
<sequence length="94" mass="10906">MLGLKIHQYHLHMAFEQHPHPKQKKDHIVSQRKYFLTTPNHPSPSKMEIPKVTFPIAKIRAKDYNLVFDGNEVEKFIKRVEAEAEIEGASGEDI</sequence>
<dbReference type="AlphaFoldDB" id="A0A9Q3HZ57"/>
<organism evidence="1 2">
    <name type="scientific">Austropuccinia psidii MF-1</name>
    <dbReference type="NCBI Taxonomy" id="1389203"/>
    <lineage>
        <taxon>Eukaryota</taxon>
        <taxon>Fungi</taxon>
        <taxon>Dikarya</taxon>
        <taxon>Basidiomycota</taxon>
        <taxon>Pucciniomycotina</taxon>
        <taxon>Pucciniomycetes</taxon>
        <taxon>Pucciniales</taxon>
        <taxon>Sphaerophragmiaceae</taxon>
        <taxon>Austropuccinia</taxon>
    </lineage>
</organism>
<evidence type="ECO:0000313" key="2">
    <source>
        <dbReference type="Proteomes" id="UP000765509"/>
    </source>
</evidence>
<evidence type="ECO:0000313" key="1">
    <source>
        <dbReference type="EMBL" id="MBW0523436.1"/>
    </source>
</evidence>
<comment type="caution">
    <text evidence="1">The sequence shown here is derived from an EMBL/GenBank/DDBJ whole genome shotgun (WGS) entry which is preliminary data.</text>
</comment>
<proteinExistence type="predicted"/>
<accession>A0A9Q3HZ57</accession>
<keyword evidence="2" id="KW-1185">Reference proteome</keyword>
<name>A0A9Q3HZ57_9BASI</name>
<reference evidence="1" key="1">
    <citation type="submission" date="2021-03" db="EMBL/GenBank/DDBJ databases">
        <title>Draft genome sequence of rust myrtle Austropuccinia psidii MF-1, a brazilian biotype.</title>
        <authorList>
            <person name="Quecine M.C."/>
            <person name="Pachon D.M.R."/>
            <person name="Bonatelli M.L."/>
            <person name="Correr F.H."/>
            <person name="Franceschini L.M."/>
            <person name="Leite T.F."/>
            <person name="Margarido G.R.A."/>
            <person name="Almeida C.A."/>
            <person name="Ferrarezi J.A."/>
            <person name="Labate C.A."/>
        </authorList>
    </citation>
    <scope>NUCLEOTIDE SEQUENCE</scope>
    <source>
        <strain evidence="1">MF-1</strain>
    </source>
</reference>
<dbReference type="EMBL" id="AVOT02030276">
    <property type="protein sequence ID" value="MBW0523436.1"/>
    <property type="molecule type" value="Genomic_DNA"/>
</dbReference>
<dbReference type="OrthoDB" id="3268646at2759"/>
<dbReference type="Proteomes" id="UP000765509">
    <property type="component" value="Unassembled WGS sequence"/>
</dbReference>
<gene>
    <name evidence="1" type="ORF">O181_063151</name>
</gene>